<dbReference type="Gene3D" id="3.30.70.580">
    <property type="entry name" value="Pseudouridine synthase I, catalytic domain, N-terminal subdomain"/>
    <property type="match status" value="1"/>
</dbReference>
<reference evidence="7 8" key="1">
    <citation type="submission" date="2016-10" db="EMBL/GenBank/DDBJ databases">
        <authorList>
            <person name="de Groot N.N."/>
        </authorList>
    </citation>
    <scope>NUCLEOTIDE SEQUENCE [LARGE SCALE GENOMIC DNA]</scope>
    <source>
        <strain evidence="7 8">DSM 18978</strain>
    </source>
</reference>
<dbReference type="PANTHER" id="PTHR47683:SF4">
    <property type="entry name" value="PSEUDOURIDINE SYNTHASE"/>
    <property type="match status" value="1"/>
</dbReference>
<evidence type="ECO:0000256" key="2">
    <source>
        <dbReference type="ARBA" id="ARBA00022884"/>
    </source>
</evidence>
<dbReference type="STRING" id="1120976.SAMN03080606_01173"/>
<dbReference type="PANTHER" id="PTHR47683">
    <property type="entry name" value="PSEUDOURIDINE SYNTHASE FAMILY PROTEIN-RELATED"/>
    <property type="match status" value="1"/>
</dbReference>
<comment type="similarity">
    <text evidence="1 5">Belongs to the pseudouridine synthase RsuA family.</text>
</comment>
<proteinExistence type="inferred from homology"/>
<dbReference type="GO" id="GO:0000455">
    <property type="term" value="P:enzyme-directed rRNA pseudouridine synthesis"/>
    <property type="evidence" value="ECO:0007669"/>
    <property type="project" value="UniProtKB-ARBA"/>
</dbReference>
<dbReference type="NCBIfam" id="TIGR00093">
    <property type="entry name" value="pseudouridine synthase"/>
    <property type="match status" value="1"/>
</dbReference>
<evidence type="ECO:0000313" key="8">
    <source>
        <dbReference type="Proteomes" id="UP000198636"/>
    </source>
</evidence>
<protein>
    <recommendedName>
        <fullName evidence="5">Pseudouridine synthase</fullName>
        <ecNumber evidence="5">5.4.99.-</ecNumber>
    </recommendedName>
</protein>
<dbReference type="InterPro" id="IPR042092">
    <property type="entry name" value="PsdUridine_s_RsuA/RluB/E/F_cat"/>
</dbReference>
<dbReference type="AlphaFoldDB" id="A0A1G5EJB7"/>
<dbReference type="PROSITE" id="PS01149">
    <property type="entry name" value="PSI_RSU"/>
    <property type="match status" value="1"/>
</dbReference>
<dbReference type="InterPro" id="IPR050343">
    <property type="entry name" value="RsuA_PseudoU_synthase"/>
</dbReference>
<dbReference type="Gene3D" id="3.10.290.10">
    <property type="entry name" value="RNA-binding S4 domain"/>
    <property type="match status" value="1"/>
</dbReference>
<evidence type="ECO:0000256" key="1">
    <source>
        <dbReference type="ARBA" id="ARBA00008348"/>
    </source>
</evidence>
<dbReference type="Proteomes" id="UP000198636">
    <property type="component" value="Unassembled WGS sequence"/>
</dbReference>
<dbReference type="RefSeq" id="WP_143003057.1">
    <property type="nucleotide sequence ID" value="NZ_FMUS01000005.1"/>
</dbReference>
<dbReference type="InterPro" id="IPR006145">
    <property type="entry name" value="PsdUridine_synth_RsuA/RluA"/>
</dbReference>
<sequence>MGKGIRLDKMLAHMGYGSRKEIRRLCKEGLVTIDEKVVKDSSLHVDTENQRVKVGLEVVEYREYVYLLLNKPAGVISATEDLRHETVIDLIDEGYRGFDLFPVGRLDIDTEGLLLLTNDGQLAHKLLSPKKHVPKTYYAEIEGIVTEEDKVAFKAGVTLDDGYKTLPADLKILKSDIISEIELTIYEGKFHQVKRMFEVVNKKVVYLRRISMGDLFIDEKLNLGEYRELTPVELALLNK</sequence>
<evidence type="ECO:0000259" key="6">
    <source>
        <dbReference type="SMART" id="SM00363"/>
    </source>
</evidence>
<feature type="domain" description="RNA-binding S4" evidence="6">
    <location>
        <begin position="5"/>
        <end position="63"/>
    </location>
</feature>
<evidence type="ECO:0000256" key="4">
    <source>
        <dbReference type="PROSITE-ProRule" id="PRU00182"/>
    </source>
</evidence>
<dbReference type="Gene3D" id="3.30.70.1560">
    <property type="entry name" value="Alpha-L RNA-binding motif"/>
    <property type="match status" value="1"/>
</dbReference>
<dbReference type="FunFam" id="3.30.70.1560:FF:000001">
    <property type="entry name" value="Pseudouridine synthase"/>
    <property type="match status" value="1"/>
</dbReference>
<dbReference type="InterPro" id="IPR000748">
    <property type="entry name" value="PsdUridine_synth_RsuA/RluB/E/F"/>
</dbReference>
<dbReference type="OrthoDB" id="9807213at2"/>
<dbReference type="GO" id="GO:0003723">
    <property type="term" value="F:RNA binding"/>
    <property type="evidence" value="ECO:0007669"/>
    <property type="project" value="UniProtKB-KW"/>
</dbReference>
<dbReference type="Pfam" id="PF01479">
    <property type="entry name" value="S4"/>
    <property type="match status" value="1"/>
</dbReference>
<name>A0A1G5EJB7_9FIRM</name>
<dbReference type="GO" id="GO:0120159">
    <property type="term" value="F:rRNA pseudouridine synthase activity"/>
    <property type="evidence" value="ECO:0007669"/>
    <property type="project" value="UniProtKB-ARBA"/>
</dbReference>
<keyword evidence="8" id="KW-1185">Reference proteome</keyword>
<organism evidence="7 8">
    <name type="scientific">Alkaliphilus peptidifermentans DSM 18978</name>
    <dbReference type="NCBI Taxonomy" id="1120976"/>
    <lineage>
        <taxon>Bacteria</taxon>
        <taxon>Bacillati</taxon>
        <taxon>Bacillota</taxon>
        <taxon>Clostridia</taxon>
        <taxon>Peptostreptococcales</taxon>
        <taxon>Natronincolaceae</taxon>
        <taxon>Alkaliphilus</taxon>
    </lineage>
</organism>
<dbReference type="InterPro" id="IPR020094">
    <property type="entry name" value="TruA/RsuA/RluB/E/F_N"/>
</dbReference>
<dbReference type="SUPFAM" id="SSF55120">
    <property type="entry name" value="Pseudouridine synthase"/>
    <property type="match status" value="1"/>
</dbReference>
<dbReference type="EMBL" id="FMUS01000005">
    <property type="protein sequence ID" value="SCY26881.1"/>
    <property type="molecule type" value="Genomic_DNA"/>
</dbReference>
<dbReference type="Pfam" id="PF00849">
    <property type="entry name" value="PseudoU_synth_2"/>
    <property type="match status" value="1"/>
</dbReference>
<keyword evidence="2 4" id="KW-0694">RNA-binding</keyword>
<gene>
    <name evidence="7" type="ORF">SAMN03080606_01173</name>
</gene>
<dbReference type="PROSITE" id="PS50889">
    <property type="entry name" value="S4"/>
    <property type="match status" value="1"/>
</dbReference>
<dbReference type="InterPro" id="IPR036986">
    <property type="entry name" value="S4_RNA-bd_sf"/>
</dbReference>
<dbReference type="InterPro" id="IPR018496">
    <property type="entry name" value="PsdUridine_synth_RsuA/RluB_CS"/>
</dbReference>
<evidence type="ECO:0000256" key="3">
    <source>
        <dbReference type="ARBA" id="ARBA00023235"/>
    </source>
</evidence>
<dbReference type="GO" id="GO:0005829">
    <property type="term" value="C:cytosol"/>
    <property type="evidence" value="ECO:0007669"/>
    <property type="project" value="UniProtKB-ARBA"/>
</dbReference>
<dbReference type="InterPro" id="IPR020103">
    <property type="entry name" value="PsdUridine_synth_cat_dom_sf"/>
</dbReference>
<dbReference type="SUPFAM" id="SSF55174">
    <property type="entry name" value="Alpha-L RNA-binding motif"/>
    <property type="match status" value="1"/>
</dbReference>
<dbReference type="InterPro" id="IPR002942">
    <property type="entry name" value="S4_RNA-bd"/>
</dbReference>
<dbReference type="CDD" id="cd00165">
    <property type="entry name" value="S4"/>
    <property type="match status" value="1"/>
</dbReference>
<dbReference type="EC" id="5.4.99.-" evidence="5"/>
<dbReference type="CDD" id="cd02553">
    <property type="entry name" value="PseudoU_synth_RsuA"/>
    <property type="match status" value="1"/>
</dbReference>
<dbReference type="SMART" id="SM00363">
    <property type="entry name" value="S4"/>
    <property type="match status" value="1"/>
</dbReference>
<keyword evidence="3 5" id="KW-0413">Isomerase</keyword>
<accession>A0A1G5EJB7</accession>
<evidence type="ECO:0000313" key="7">
    <source>
        <dbReference type="EMBL" id="SCY26881.1"/>
    </source>
</evidence>
<evidence type="ECO:0000256" key="5">
    <source>
        <dbReference type="RuleBase" id="RU003887"/>
    </source>
</evidence>